<organism evidence="1 2">
    <name type="scientific">Paenibacillus phyllosphaerae</name>
    <dbReference type="NCBI Taxonomy" id="274593"/>
    <lineage>
        <taxon>Bacteria</taxon>
        <taxon>Bacillati</taxon>
        <taxon>Bacillota</taxon>
        <taxon>Bacilli</taxon>
        <taxon>Bacillales</taxon>
        <taxon>Paenibacillaceae</taxon>
        <taxon>Paenibacillus</taxon>
    </lineage>
</organism>
<dbReference type="Proteomes" id="UP000570361">
    <property type="component" value="Unassembled WGS sequence"/>
</dbReference>
<accession>A0A7W5FMK0</accession>
<evidence type="ECO:0000313" key="1">
    <source>
        <dbReference type="EMBL" id="MBB3110084.1"/>
    </source>
</evidence>
<dbReference type="RefSeq" id="WP_183599797.1">
    <property type="nucleotide sequence ID" value="NZ_JACHXK010000004.1"/>
</dbReference>
<dbReference type="AlphaFoldDB" id="A0A7W5FMK0"/>
<gene>
    <name evidence="1" type="ORF">FHS18_002151</name>
</gene>
<sequence length="121" mass="12875">MGYSTSIITNTRATGTAASTIVVNTRNWNTSAPTTITIQIFASVDGVTFYTAYASSYVVATDSFDVREFFIAGNVAYEVQVNSSSSEVLFSVFGLDEFGNLVTSQGKTQAELSFVGSSDGF</sequence>
<proteinExistence type="predicted"/>
<protein>
    <submittedName>
        <fullName evidence="1">Uncharacterized protein</fullName>
    </submittedName>
</protein>
<evidence type="ECO:0000313" key="2">
    <source>
        <dbReference type="Proteomes" id="UP000570361"/>
    </source>
</evidence>
<reference evidence="1 2" key="1">
    <citation type="submission" date="2020-08" db="EMBL/GenBank/DDBJ databases">
        <title>Genomic Encyclopedia of Type Strains, Phase III (KMG-III): the genomes of soil and plant-associated and newly described type strains.</title>
        <authorList>
            <person name="Whitman W."/>
        </authorList>
    </citation>
    <scope>NUCLEOTIDE SEQUENCE [LARGE SCALE GENOMIC DNA]</scope>
    <source>
        <strain evidence="1 2">CECT 5862</strain>
    </source>
</reference>
<comment type="caution">
    <text evidence="1">The sequence shown here is derived from an EMBL/GenBank/DDBJ whole genome shotgun (WGS) entry which is preliminary data.</text>
</comment>
<keyword evidence="2" id="KW-1185">Reference proteome</keyword>
<name>A0A7W5FMK0_9BACL</name>
<dbReference type="EMBL" id="JACHXK010000004">
    <property type="protein sequence ID" value="MBB3110084.1"/>
    <property type="molecule type" value="Genomic_DNA"/>
</dbReference>